<feature type="transmembrane region" description="Helical" evidence="2">
    <location>
        <begin position="228"/>
        <end position="250"/>
    </location>
</feature>
<dbReference type="Proteomes" id="UP001189429">
    <property type="component" value="Unassembled WGS sequence"/>
</dbReference>
<evidence type="ECO:0000313" key="3">
    <source>
        <dbReference type="EMBL" id="CAK0814753.1"/>
    </source>
</evidence>
<accession>A0ABN9X9A6</accession>
<reference evidence="4" key="1">
    <citation type="submission" date="2023-10" db="EMBL/GenBank/DDBJ databases">
        <authorList>
            <person name="Chen Y."/>
            <person name="Shah S."/>
            <person name="Dougan E. K."/>
            <person name="Thang M."/>
            <person name="Chan C."/>
        </authorList>
    </citation>
    <scope>NUCLEOTIDE SEQUENCE [LARGE SCALE GENOMIC DNA]</scope>
</reference>
<proteinExistence type="predicted"/>
<feature type="compositionally biased region" description="Basic residues" evidence="1">
    <location>
        <begin position="596"/>
        <end position="611"/>
    </location>
</feature>
<feature type="compositionally biased region" description="Basic and acidic residues" evidence="1">
    <location>
        <begin position="617"/>
        <end position="626"/>
    </location>
</feature>
<feature type="transmembrane region" description="Helical" evidence="2">
    <location>
        <begin position="113"/>
        <end position="131"/>
    </location>
</feature>
<feature type="transmembrane region" description="Helical" evidence="2">
    <location>
        <begin position="83"/>
        <end position="101"/>
    </location>
</feature>
<sequence length="666" mass="71833">MRVIDLSQVVVKAELLCIVVCYALATCRYARTIWMNCCGLALNDLRLFSSCVRIIKGCKGFFWQGSGAECQIEVHKRAVRVHIARAFCGIASVAILVYVPMSHFTADDRQHIVPVRVHEAWCGVICAIVAVSPRLSTSRLLHVSYALIAFSNVVTLSPLLQTASSVATLHGHIIFECLAFSLLDLYLPANLIFATVSYLTAALTFLVGDSSGSAAIDPHTLEDCLYGWFSVTILLSVANAALSKAVVVRLDGESFRNELRAAKSILAGTCDAVVELDAELRLAQLSPKLADLLMLSPERVAGNASMSSLLATEADREKFSQEVTSSTTHDEFCKAFHVSMKDSRGISVPVEAFCVRFNGVGDKESFLLGFREFVDTVSPRRDQFVSPGLPSAALTIDVQSRLQSQEDQSTERSNSEDGSGLTSAVPELAIWFDVVTPAFTMLCCTSALKLLAGSSWAQICKFEQSLLQCIQPAMREDFEYWVRFCVDKSDNSASQGEAAPLEVGSVRFRFSEHHHRFHLAIESNVTLVLAPQDREDWPAGLGETSRVVKIVLERPKWIQGGHWTSTNVHTPLPNDISVLAGALESDGSLAPLGRSARSHVGRRGRSARGRRSGGSADGRRSRDSGEQRLGPGGHGATGQGGPGRSASGSAGSGRAGQAGAHNILAL</sequence>
<feature type="region of interest" description="Disordered" evidence="1">
    <location>
        <begin position="588"/>
        <end position="666"/>
    </location>
</feature>
<feature type="transmembrane region" description="Helical" evidence="2">
    <location>
        <begin position="190"/>
        <end position="208"/>
    </location>
</feature>
<keyword evidence="5" id="KW-1185">Reference proteome</keyword>
<comment type="caution">
    <text evidence="4">The sequence shown here is derived from an EMBL/GenBank/DDBJ whole genome shotgun (WGS) entry which is preliminary data.</text>
</comment>
<name>A0ABN9X9A6_9DINO</name>
<evidence type="ECO:0000313" key="5">
    <source>
        <dbReference type="Proteomes" id="UP001189429"/>
    </source>
</evidence>
<organism evidence="4 5">
    <name type="scientific">Prorocentrum cordatum</name>
    <dbReference type="NCBI Taxonomy" id="2364126"/>
    <lineage>
        <taxon>Eukaryota</taxon>
        <taxon>Sar</taxon>
        <taxon>Alveolata</taxon>
        <taxon>Dinophyceae</taxon>
        <taxon>Prorocentrales</taxon>
        <taxon>Prorocentraceae</taxon>
        <taxon>Prorocentrum</taxon>
    </lineage>
</organism>
<evidence type="ECO:0000256" key="2">
    <source>
        <dbReference type="SAM" id="Phobius"/>
    </source>
</evidence>
<dbReference type="EMBL" id="CAUYUJ010020138">
    <property type="protein sequence ID" value="CAK0896076.1"/>
    <property type="molecule type" value="Genomic_DNA"/>
</dbReference>
<keyword evidence="2" id="KW-0472">Membrane</keyword>
<feature type="compositionally biased region" description="Gly residues" evidence="1">
    <location>
        <begin position="630"/>
        <end position="643"/>
    </location>
</feature>
<protein>
    <recommendedName>
        <fullName evidence="6">PAS domain-containing protein</fullName>
    </recommendedName>
</protein>
<keyword evidence="2" id="KW-1133">Transmembrane helix</keyword>
<feature type="transmembrane region" description="Helical" evidence="2">
    <location>
        <begin position="6"/>
        <end position="25"/>
    </location>
</feature>
<gene>
    <name evidence="3" type="ORF">PCOR1329_LOCUS18268</name>
    <name evidence="4" type="ORF">PCOR1329_LOCUS74651</name>
</gene>
<feature type="transmembrane region" description="Helical" evidence="2">
    <location>
        <begin position="143"/>
        <end position="160"/>
    </location>
</feature>
<evidence type="ECO:0000313" key="4">
    <source>
        <dbReference type="EMBL" id="CAK0896076.1"/>
    </source>
</evidence>
<keyword evidence="2" id="KW-0812">Transmembrane</keyword>
<evidence type="ECO:0000256" key="1">
    <source>
        <dbReference type="SAM" id="MobiDB-lite"/>
    </source>
</evidence>
<evidence type="ECO:0008006" key="6">
    <source>
        <dbReference type="Google" id="ProtNLM"/>
    </source>
</evidence>
<dbReference type="EMBL" id="CAUYUJ010005731">
    <property type="protein sequence ID" value="CAK0814753.1"/>
    <property type="molecule type" value="Genomic_DNA"/>
</dbReference>